<evidence type="ECO:0000259" key="1">
    <source>
        <dbReference type="PROSITE" id="PS51746"/>
    </source>
</evidence>
<dbReference type="SMART" id="SM00332">
    <property type="entry name" value="PP2Cc"/>
    <property type="match status" value="1"/>
</dbReference>
<accession>A0A397AJ27</accession>
<dbReference type="InterPro" id="IPR036457">
    <property type="entry name" value="PPM-type-like_dom_sf"/>
</dbReference>
<name>A0A397AJ27_APHAT</name>
<comment type="caution">
    <text evidence="2">The sequence shown here is derived from an EMBL/GenBank/DDBJ whole genome shotgun (WGS) entry which is preliminary data.</text>
</comment>
<sequence>MLTNPTVAGDCRAVLGSVEDGSVVATPLSNDHNAKLAVEKTRLSAAHPNEANIVVCKHPESCYVKGGLQPTRALGDFAFKHASFNGPADPTLRANGRHIAEPYTPPYVFALPETISHVVTASDKFLILGSDGVWDFLTNQEAADVVHACVARGEADLASRAIVEAVLTKAAETEKMTLSELLDLEPGKKRRDIHDDTTVVHRRFDKASALLSGVCEEEKEKHVLLDDIVSLLDDQKVIAAAKKFDTASEDKDQVEQGALIVRDVAMRTLKRRKDCELDEPKRKSPTENRRNSLAAAIEAEGERELAVREKELEFQRFKFEAELKERELLRGLDREEKKAERDHQVLLARIESEKMLTMFKAVAEAKK</sequence>
<dbReference type="PROSITE" id="PS51746">
    <property type="entry name" value="PPM_2"/>
    <property type="match status" value="1"/>
</dbReference>
<dbReference type="PANTHER" id="PTHR13832:SF792">
    <property type="entry name" value="GM14286P"/>
    <property type="match status" value="1"/>
</dbReference>
<dbReference type="SUPFAM" id="SSF81606">
    <property type="entry name" value="PP2C-like"/>
    <property type="match status" value="1"/>
</dbReference>
<dbReference type="VEuPathDB" id="FungiDB:H257_13060"/>
<dbReference type="InterPro" id="IPR015655">
    <property type="entry name" value="PP2C"/>
</dbReference>
<organism evidence="2 3">
    <name type="scientific">Aphanomyces astaci</name>
    <name type="common">Crayfish plague agent</name>
    <dbReference type="NCBI Taxonomy" id="112090"/>
    <lineage>
        <taxon>Eukaryota</taxon>
        <taxon>Sar</taxon>
        <taxon>Stramenopiles</taxon>
        <taxon>Oomycota</taxon>
        <taxon>Saprolegniomycetes</taxon>
        <taxon>Saprolegniales</taxon>
        <taxon>Verrucalvaceae</taxon>
        <taxon>Aphanomyces</taxon>
    </lineage>
</organism>
<gene>
    <name evidence="2" type="ORF">DYB25_010423</name>
</gene>
<dbReference type="InterPro" id="IPR001932">
    <property type="entry name" value="PPM-type_phosphatase-like_dom"/>
</dbReference>
<dbReference type="AlphaFoldDB" id="A0A397AJ27"/>
<dbReference type="GO" id="GO:0004722">
    <property type="term" value="F:protein serine/threonine phosphatase activity"/>
    <property type="evidence" value="ECO:0007669"/>
    <property type="project" value="InterPro"/>
</dbReference>
<dbReference type="CDD" id="cd00143">
    <property type="entry name" value="PP2Cc"/>
    <property type="match status" value="1"/>
</dbReference>
<dbReference type="EMBL" id="QUTA01007891">
    <property type="protein sequence ID" value="RHY05461.1"/>
    <property type="molecule type" value="Genomic_DNA"/>
</dbReference>
<proteinExistence type="predicted"/>
<evidence type="ECO:0000313" key="3">
    <source>
        <dbReference type="Proteomes" id="UP000266239"/>
    </source>
</evidence>
<evidence type="ECO:0000313" key="2">
    <source>
        <dbReference type="EMBL" id="RHY05461.1"/>
    </source>
</evidence>
<dbReference type="Proteomes" id="UP000266239">
    <property type="component" value="Unassembled WGS sequence"/>
</dbReference>
<dbReference type="Gene3D" id="3.60.40.10">
    <property type="entry name" value="PPM-type phosphatase domain"/>
    <property type="match status" value="1"/>
</dbReference>
<feature type="domain" description="PPM-type phosphatase" evidence="1">
    <location>
        <begin position="1"/>
        <end position="204"/>
    </location>
</feature>
<reference evidence="2 3" key="1">
    <citation type="submission" date="2018-08" db="EMBL/GenBank/DDBJ databases">
        <title>Aphanomyces genome sequencing and annotation.</title>
        <authorList>
            <person name="Minardi D."/>
            <person name="Oidtmann B."/>
            <person name="Van Der Giezen M."/>
            <person name="Studholme D.J."/>
        </authorList>
    </citation>
    <scope>NUCLEOTIDE SEQUENCE [LARGE SCALE GENOMIC DNA]</scope>
    <source>
        <strain evidence="2 3">Yx</strain>
    </source>
</reference>
<dbReference type="PANTHER" id="PTHR13832">
    <property type="entry name" value="PROTEIN PHOSPHATASE 2C"/>
    <property type="match status" value="1"/>
</dbReference>
<dbReference type="Pfam" id="PF00481">
    <property type="entry name" value="PP2C"/>
    <property type="match status" value="1"/>
</dbReference>
<protein>
    <recommendedName>
        <fullName evidence="1">PPM-type phosphatase domain-containing protein</fullName>
    </recommendedName>
</protein>